<reference evidence="1 2" key="1">
    <citation type="submission" date="2019-03" db="EMBL/GenBank/DDBJ databases">
        <title>Metabolic reconstructions from genomes of highly enriched 'Candidatus Accumulibacter' and 'Candidatus Competibacter' bioreactor populations.</title>
        <authorList>
            <person name="Annavajhala M.K."/>
            <person name="Welles L."/>
            <person name="Abbas B."/>
            <person name="Sorokin D."/>
            <person name="Park H."/>
            <person name="Van Loosdrecht M."/>
            <person name="Chandran K."/>
        </authorList>
    </citation>
    <scope>NUCLEOTIDE SEQUENCE [LARGE SCALE GENOMIC DNA]</scope>
    <source>
        <strain evidence="1 2">SBR_S</strain>
    </source>
</reference>
<dbReference type="Proteomes" id="UP000749010">
    <property type="component" value="Unassembled WGS sequence"/>
</dbReference>
<dbReference type="EMBL" id="SPMY01000110">
    <property type="protein sequence ID" value="NMQ30149.1"/>
    <property type="molecule type" value="Genomic_DNA"/>
</dbReference>
<evidence type="ECO:0000313" key="2">
    <source>
        <dbReference type="Proteomes" id="UP000749010"/>
    </source>
</evidence>
<protein>
    <submittedName>
        <fullName evidence="1">Uncharacterized protein</fullName>
    </submittedName>
</protein>
<keyword evidence="2" id="KW-1185">Reference proteome</keyword>
<proteinExistence type="predicted"/>
<evidence type="ECO:0000313" key="1">
    <source>
        <dbReference type="EMBL" id="NMQ30149.1"/>
    </source>
</evidence>
<gene>
    <name evidence="1" type="ORF">E4Q23_21765</name>
</gene>
<accession>A0ABX1U0U3</accession>
<comment type="caution">
    <text evidence="1">The sequence shown here is derived from an EMBL/GenBank/DDBJ whole genome shotgun (WGS) entry which is preliminary data.</text>
</comment>
<sequence>MNAVVFEHVPVAELPESWRAKLAKGSGALVTVRIEEEAQAAPAEEFTTDDPAFGIWRDRENMADVAAYVRKIRQPRYNRDGSRNEP</sequence>
<organism evidence="1 2">
    <name type="scientific">Candidatus Accumulibacter phosphatis</name>
    <dbReference type="NCBI Taxonomy" id="327160"/>
    <lineage>
        <taxon>Bacteria</taxon>
        <taxon>Pseudomonadati</taxon>
        <taxon>Pseudomonadota</taxon>
        <taxon>Betaproteobacteria</taxon>
        <taxon>Candidatus Accumulibacter</taxon>
    </lineage>
</organism>
<name>A0ABX1U0U3_9PROT</name>
<dbReference type="RefSeq" id="WP_169068555.1">
    <property type="nucleotide sequence ID" value="NZ_SPMY01000110.1"/>
</dbReference>